<dbReference type="AlphaFoldDB" id="A0AAW2DKS6"/>
<evidence type="ECO:0000313" key="1">
    <source>
        <dbReference type="EMBL" id="KAL0011268.1"/>
    </source>
</evidence>
<name>A0AAW2DKS6_9ROSI</name>
<reference evidence="1 2" key="1">
    <citation type="submission" date="2024-01" db="EMBL/GenBank/DDBJ databases">
        <title>A telomere-to-telomere, gap-free genome of sweet tea (Lithocarpus litseifolius).</title>
        <authorList>
            <person name="Zhou J."/>
        </authorList>
    </citation>
    <scope>NUCLEOTIDE SEQUENCE [LARGE SCALE GENOMIC DNA]</scope>
    <source>
        <strain evidence="1">Zhou-2022a</strain>
        <tissue evidence="1">Leaf</tissue>
    </source>
</reference>
<accession>A0AAW2DKS6</accession>
<protein>
    <submittedName>
        <fullName evidence="1">Uncharacterized protein</fullName>
    </submittedName>
</protein>
<comment type="caution">
    <text evidence="1">The sequence shown here is derived from an EMBL/GenBank/DDBJ whole genome shotgun (WGS) entry which is preliminary data.</text>
</comment>
<sequence>MHNMIIEDERDANGAKDLDYEQVHKSIPTTVSHEPTKEFSQFTAFIAAHEKIRNRETHSKLQLDLVEYLWQQSSEL</sequence>
<proteinExistence type="predicted"/>
<dbReference type="EMBL" id="JAZDWU010000002">
    <property type="protein sequence ID" value="KAL0011268.1"/>
    <property type="molecule type" value="Genomic_DNA"/>
</dbReference>
<organism evidence="1 2">
    <name type="scientific">Lithocarpus litseifolius</name>
    <dbReference type="NCBI Taxonomy" id="425828"/>
    <lineage>
        <taxon>Eukaryota</taxon>
        <taxon>Viridiplantae</taxon>
        <taxon>Streptophyta</taxon>
        <taxon>Embryophyta</taxon>
        <taxon>Tracheophyta</taxon>
        <taxon>Spermatophyta</taxon>
        <taxon>Magnoliopsida</taxon>
        <taxon>eudicotyledons</taxon>
        <taxon>Gunneridae</taxon>
        <taxon>Pentapetalae</taxon>
        <taxon>rosids</taxon>
        <taxon>fabids</taxon>
        <taxon>Fagales</taxon>
        <taxon>Fagaceae</taxon>
        <taxon>Lithocarpus</taxon>
    </lineage>
</organism>
<keyword evidence="2" id="KW-1185">Reference proteome</keyword>
<dbReference type="Proteomes" id="UP001459277">
    <property type="component" value="Unassembled WGS sequence"/>
</dbReference>
<gene>
    <name evidence="1" type="ORF">SO802_006376</name>
</gene>
<evidence type="ECO:0000313" key="2">
    <source>
        <dbReference type="Proteomes" id="UP001459277"/>
    </source>
</evidence>